<dbReference type="EMBL" id="VCLA01000008">
    <property type="protein sequence ID" value="MQS98853.1"/>
    <property type="molecule type" value="Genomic_DNA"/>
</dbReference>
<dbReference type="OrthoDB" id="3846417at2"/>
<dbReference type="RefSeq" id="WP_153520611.1">
    <property type="nucleotide sequence ID" value="NZ_VCLA01000008.1"/>
</dbReference>
<dbReference type="AlphaFoldDB" id="A0A646K9N5"/>
<proteinExistence type="predicted"/>
<evidence type="ECO:0000256" key="1">
    <source>
        <dbReference type="SAM" id="MobiDB-lite"/>
    </source>
</evidence>
<evidence type="ECO:0000313" key="2">
    <source>
        <dbReference type="EMBL" id="MQS98853.1"/>
    </source>
</evidence>
<evidence type="ECO:0000313" key="3">
    <source>
        <dbReference type="Proteomes" id="UP000419138"/>
    </source>
</evidence>
<feature type="region of interest" description="Disordered" evidence="1">
    <location>
        <begin position="736"/>
        <end position="765"/>
    </location>
</feature>
<gene>
    <name evidence="2" type="ORF">FF041_01140</name>
</gene>
<dbReference type="Proteomes" id="UP000419138">
    <property type="component" value="Unassembled WGS sequence"/>
</dbReference>
<organism evidence="2 3">
    <name type="scientific">Streptomyces jumonjinensis</name>
    <dbReference type="NCBI Taxonomy" id="1945"/>
    <lineage>
        <taxon>Bacteria</taxon>
        <taxon>Bacillati</taxon>
        <taxon>Actinomycetota</taxon>
        <taxon>Actinomycetes</taxon>
        <taxon>Kitasatosporales</taxon>
        <taxon>Streptomycetaceae</taxon>
        <taxon>Streptomyces</taxon>
    </lineage>
</organism>
<reference evidence="2 3" key="1">
    <citation type="submission" date="2019-05" db="EMBL/GenBank/DDBJ databases">
        <title>Comparative genomics and metabolomics analyses of clavulanic acid producing Streptomyces species provides insight into specialized metabolism and evolution of beta-lactam biosynthetic gene clusters.</title>
        <authorList>
            <person name="Moore M.A."/>
            <person name="Cruz-Morales P."/>
            <person name="Barona Gomez F."/>
            <person name="Kapil T."/>
        </authorList>
    </citation>
    <scope>NUCLEOTIDE SEQUENCE [LARGE SCALE GENOMIC DNA]</scope>
    <source>
        <strain evidence="2 3">NRRL 5741</strain>
    </source>
</reference>
<comment type="caution">
    <text evidence="2">The sequence shown here is derived from an EMBL/GenBank/DDBJ whole genome shotgun (WGS) entry which is preliminary data.</text>
</comment>
<name>A0A646K9N5_STRJU</name>
<keyword evidence="3" id="KW-1185">Reference proteome</keyword>
<sequence>MDLEALRFANFALLDDAIADWSTMAANLEDLEKGAGDGLRGRANKANWAGVNATVSREFIGRTAGEFADARTQATSIRNILRDTRDELKDWHRKLNEAIERGAKKNLTVVPTGGGGFTVSMNIHPDRAAKGTSVPDHTPEDVTALRDEIQGILDKATESDTSAAAVLKALADQNDHGFSGAEYADRDAGANALKEAEKLAALAKKKPEDLRAEDIAALNAGLKKYSDDELFAERFAATLGAKGTLEFWAGVNDPHQAYELRGQRDQLGELQKNLSLTLATATQSDTQSMAGWKRDMTALGSETVFKHSGTMGFQVMSNLMRWGNFDDQFLRSYGTELIKAEKELTSNGRAGGMLWNDVPINPDLNHTGTDRGSDPLVGFLKALSNSPDAATDFFGDTFVTKDEDHDFKREDAKGKEVKADLTNFDYLFEEREWPRTVDEKNDDTSTGRNYLGLALEAATTGHPAGELPTVDTPPHNAEQAKLMERLVASISDDPERLTKHGVLGDSIGQITSEYLPDINRAASNDKLGNTDRLFPIAGTAAELNHKDVTRLLVSVGQSPDGFAAVEVGQKAYMANLMDYHLNPDLPEDRRYPHPPQDIVQDVARKSAEIGGALAVGRQEAITGPAAQEAKDFQDSVAQQKNAWSGAIGTGIGVGVSFIATPVGGAVAAGAAGTVSGLVLEHLFQQSETDVLQEAGKQSADLWSASRDSNLILAQEAATLAAKGHGADYAHQAADWARRGTEDGFSDASDNAQRMSDDLTTEIQPS</sequence>
<protein>
    <submittedName>
        <fullName evidence="2">Uncharacterized protein</fullName>
    </submittedName>
</protein>
<accession>A0A646K9N5</accession>